<dbReference type="EMBL" id="WEKV01000009">
    <property type="protein sequence ID" value="KAB7785359.1"/>
    <property type="molecule type" value="Genomic_DNA"/>
</dbReference>
<accession>A0A833J6X7</accession>
<evidence type="ECO:0000313" key="2">
    <source>
        <dbReference type="Proteomes" id="UP000469949"/>
    </source>
</evidence>
<comment type="caution">
    <text evidence="1">The sequence shown here is derived from an EMBL/GenBank/DDBJ whole genome shotgun (WGS) entry which is preliminary data.</text>
</comment>
<dbReference type="AlphaFoldDB" id="A0A833J6X7"/>
<organism evidence="1 2">
    <name type="scientific">Methylorubrum populi</name>
    <dbReference type="NCBI Taxonomy" id="223967"/>
    <lineage>
        <taxon>Bacteria</taxon>
        <taxon>Pseudomonadati</taxon>
        <taxon>Pseudomonadota</taxon>
        <taxon>Alphaproteobacteria</taxon>
        <taxon>Hyphomicrobiales</taxon>
        <taxon>Methylobacteriaceae</taxon>
        <taxon>Methylorubrum</taxon>
    </lineage>
</organism>
<dbReference type="Proteomes" id="UP000469949">
    <property type="component" value="Unassembled WGS sequence"/>
</dbReference>
<sequence length="59" mass="6320">MCEEPVLHLPGAARHAALLYAQESLQQAARAARAEAAWERRAAKHLDGLALASLTLSVD</sequence>
<protein>
    <submittedName>
        <fullName evidence="1">Uncharacterized protein</fullName>
    </submittedName>
</protein>
<proteinExistence type="predicted"/>
<reference evidence="1 2" key="1">
    <citation type="submission" date="2019-10" db="EMBL/GenBank/DDBJ databases">
        <title>Draft Genome Sequence of the Caffeine Degrading Methylotroph Methylorubrum populi PINKEL.</title>
        <authorList>
            <person name="Dawson S.C."/>
            <person name="Zhang X."/>
            <person name="Wright M.E."/>
            <person name="Sharma G."/>
            <person name="Langner J.T."/>
            <person name="Ditty J.L."/>
            <person name="Subuyuj G.A."/>
        </authorList>
    </citation>
    <scope>NUCLEOTIDE SEQUENCE [LARGE SCALE GENOMIC DNA]</scope>
    <source>
        <strain evidence="1 2">Pinkel</strain>
    </source>
</reference>
<name>A0A833J6X7_9HYPH</name>
<evidence type="ECO:0000313" key="1">
    <source>
        <dbReference type="EMBL" id="KAB7785359.1"/>
    </source>
</evidence>
<gene>
    <name evidence="1" type="ORF">F8B43_1860</name>
</gene>